<reference evidence="6" key="1">
    <citation type="submission" date="2021-01" db="UniProtKB">
        <authorList>
            <consortium name="EnsemblMetazoa"/>
        </authorList>
    </citation>
    <scope>IDENTIFICATION</scope>
    <source>
        <strain evidence="6">SANGQUA</strain>
    </source>
</reference>
<dbReference type="GO" id="GO:0004674">
    <property type="term" value="F:protein serine/threonine kinase activity"/>
    <property type="evidence" value="ECO:0007669"/>
    <property type="project" value="TreeGrafter"/>
</dbReference>
<dbReference type="SUPFAM" id="SSF56112">
    <property type="entry name" value="Protein kinase-like (PK-like)"/>
    <property type="match status" value="1"/>
</dbReference>
<dbReference type="PROSITE" id="PS00107">
    <property type="entry name" value="PROTEIN_KINASE_ATP"/>
    <property type="match status" value="1"/>
</dbReference>
<evidence type="ECO:0000259" key="5">
    <source>
        <dbReference type="PROSITE" id="PS50011"/>
    </source>
</evidence>
<protein>
    <recommendedName>
        <fullName evidence="5">Protein kinase domain-containing protein</fullName>
    </recommendedName>
</protein>
<dbReference type="PANTHER" id="PTHR24359:SF1">
    <property type="entry name" value="INHIBITOR OF NUCLEAR FACTOR KAPPA-B KINASE EPSILON SUBUNIT HOMOLOG 1-RELATED"/>
    <property type="match status" value="1"/>
</dbReference>
<dbReference type="PROSITE" id="PS50011">
    <property type="entry name" value="PROTEIN_KINASE_DOM"/>
    <property type="match status" value="1"/>
</dbReference>
<proteinExistence type="predicted"/>
<dbReference type="Pfam" id="PF00069">
    <property type="entry name" value="Pkinase"/>
    <property type="match status" value="1"/>
</dbReference>
<dbReference type="GO" id="GO:0005524">
    <property type="term" value="F:ATP binding"/>
    <property type="evidence" value="ECO:0007669"/>
    <property type="project" value="UniProtKB-UniRule"/>
</dbReference>
<keyword evidence="7" id="KW-1185">Reference proteome</keyword>
<dbReference type="PROSITE" id="PS00108">
    <property type="entry name" value="PROTEIN_KINASE_ST"/>
    <property type="match status" value="1"/>
</dbReference>
<feature type="domain" description="Protein kinase" evidence="5">
    <location>
        <begin position="28"/>
        <end position="383"/>
    </location>
</feature>
<name>A0A182WYB9_ANOQN</name>
<evidence type="ECO:0000313" key="6">
    <source>
        <dbReference type="EnsemblMetazoa" id="AQUA002530-PA"/>
    </source>
</evidence>
<feature type="region of interest" description="Disordered" evidence="4">
    <location>
        <begin position="522"/>
        <end position="541"/>
    </location>
</feature>
<keyword evidence="2 3" id="KW-0067">ATP-binding</keyword>
<feature type="binding site" evidence="3">
    <location>
        <position position="57"/>
    </location>
    <ligand>
        <name>ATP</name>
        <dbReference type="ChEBI" id="CHEBI:30616"/>
    </ligand>
</feature>
<feature type="region of interest" description="Disordered" evidence="4">
    <location>
        <begin position="358"/>
        <end position="378"/>
    </location>
</feature>
<feature type="compositionally biased region" description="Polar residues" evidence="4">
    <location>
        <begin position="324"/>
        <end position="334"/>
    </location>
</feature>
<feature type="region of interest" description="Disordered" evidence="4">
    <location>
        <begin position="315"/>
        <end position="345"/>
    </location>
</feature>
<dbReference type="InterPro" id="IPR011009">
    <property type="entry name" value="Kinase-like_dom_sf"/>
</dbReference>
<dbReference type="InterPro" id="IPR017441">
    <property type="entry name" value="Protein_kinase_ATP_BS"/>
</dbReference>
<evidence type="ECO:0000313" key="7">
    <source>
        <dbReference type="Proteomes" id="UP000076407"/>
    </source>
</evidence>
<evidence type="ECO:0000256" key="2">
    <source>
        <dbReference type="ARBA" id="ARBA00022840"/>
    </source>
</evidence>
<dbReference type="EnsemblMetazoa" id="AQUA002530-RA">
    <property type="protein sequence ID" value="AQUA002530-PA"/>
    <property type="gene ID" value="AQUA002530"/>
</dbReference>
<dbReference type="Gene3D" id="1.10.510.10">
    <property type="entry name" value="Transferase(Phosphotransferase) domain 1"/>
    <property type="match status" value="1"/>
</dbReference>
<evidence type="ECO:0000256" key="1">
    <source>
        <dbReference type="ARBA" id="ARBA00022741"/>
    </source>
</evidence>
<evidence type="ECO:0000256" key="3">
    <source>
        <dbReference type="PROSITE-ProRule" id="PRU10141"/>
    </source>
</evidence>
<dbReference type="InterPro" id="IPR008271">
    <property type="entry name" value="Ser/Thr_kinase_AS"/>
</dbReference>
<keyword evidence="1 3" id="KW-0547">Nucleotide-binding</keyword>
<evidence type="ECO:0000256" key="4">
    <source>
        <dbReference type="SAM" id="MobiDB-lite"/>
    </source>
</evidence>
<dbReference type="SMART" id="SM00220">
    <property type="entry name" value="S_TKc"/>
    <property type="match status" value="1"/>
</dbReference>
<dbReference type="PANTHER" id="PTHR24359">
    <property type="entry name" value="SERINE/THREONINE-PROTEIN KINASE SBK1"/>
    <property type="match status" value="1"/>
</dbReference>
<feature type="compositionally biased region" description="Polar residues" evidence="4">
    <location>
        <begin position="452"/>
        <end position="471"/>
    </location>
</feature>
<feature type="region of interest" description="Disordered" evidence="4">
    <location>
        <begin position="450"/>
        <end position="509"/>
    </location>
</feature>
<sequence length="541" mass="61251">MASSKKSAGSIHKIREFELDKVVLSDEFDILQIVGEGWFGKILLVEHRATDTEMVLKLLPKPFVSLTDFYKEFHFSLMLGQHKNIVTTYDVAFETAGFFVFTQEYAPLGDLTSNVSDNGIGELHTKRVARQLASAIDYIHQKDLIHRDIKLDNVLVFRSDFARIKLCDFGESRKLGCLPWQKASTDDPRYNRYQQWHQATLTFPMKRCPKLFKLLSARACKLFKKFLDPRSDRRLKTLSDLQKFIDDRWLAKSAEKEMAENEPDELCPSMYSFHSSVEEKNKLLGTLAQCGIETTVDRAAKKNRIRDWIQSSVIVEEEEEDDSGSATPSSTVSRTAVPGHVSSVAAMERAEKKINTTVKEASQKHIDPRTGTVQVGPSEMGSINAHKNNNNRSPPNINGHTILSNSSKPNLLLTTHGLVKVAFSSVASVPLPQINRSDLANKKINMEDSGYGSINGTHKNRSYSNKISKSPTLPKRSTFIRSENNPSEDMESSEERDSQSLEFDELETDRGSDGFVNALLEKRKSEKRQESTYDKLFFRRK</sequence>
<dbReference type="VEuPathDB" id="VectorBase:AQUA002530"/>
<dbReference type="InterPro" id="IPR000719">
    <property type="entry name" value="Prot_kinase_dom"/>
</dbReference>
<dbReference type="AlphaFoldDB" id="A0A182WYB9"/>
<dbReference type="Proteomes" id="UP000076407">
    <property type="component" value="Unassembled WGS sequence"/>
</dbReference>
<organism evidence="6 7">
    <name type="scientific">Anopheles quadriannulatus</name>
    <name type="common">Mosquito</name>
    <dbReference type="NCBI Taxonomy" id="34691"/>
    <lineage>
        <taxon>Eukaryota</taxon>
        <taxon>Metazoa</taxon>
        <taxon>Ecdysozoa</taxon>
        <taxon>Arthropoda</taxon>
        <taxon>Hexapoda</taxon>
        <taxon>Insecta</taxon>
        <taxon>Pterygota</taxon>
        <taxon>Neoptera</taxon>
        <taxon>Endopterygota</taxon>
        <taxon>Diptera</taxon>
        <taxon>Nematocera</taxon>
        <taxon>Culicoidea</taxon>
        <taxon>Culicidae</taxon>
        <taxon>Anophelinae</taxon>
        <taxon>Anopheles</taxon>
    </lineage>
</organism>
<accession>A0A182WYB9</accession>